<evidence type="ECO:0000313" key="3">
    <source>
        <dbReference type="Proteomes" id="UP001462640"/>
    </source>
</evidence>
<evidence type="ECO:0000313" key="2">
    <source>
        <dbReference type="EMBL" id="MEO3714455.1"/>
    </source>
</evidence>
<dbReference type="Proteomes" id="UP001462640">
    <property type="component" value="Unassembled WGS sequence"/>
</dbReference>
<feature type="transmembrane region" description="Helical" evidence="1">
    <location>
        <begin position="37"/>
        <end position="56"/>
    </location>
</feature>
<gene>
    <name evidence="2" type="ORF">ABDJ40_16940</name>
</gene>
<feature type="transmembrane region" description="Helical" evidence="1">
    <location>
        <begin position="6"/>
        <end position="25"/>
    </location>
</feature>
<comment type="caution">
    <text evidence="2">The sequence shown here is derived from an EMBL/GenBank/DDBJ whole genome shotgun (WGS) entry which is preliminary data.</text>
</comment>
<sequence>MDTLSFDTPTLILGVLTLALLGVTLQAWRMGNERRDVALLGVCSGALGLGTALAVVL</sequence>
<reference evidence="2 3" key="1">
    <citation type="submission" date="2024-05" db="EMBL/GenBank/DDBJ databases">
        <title>Roseateles sp. 2.12 16S ribosomal RNA gene Genome sequencing and assembly.</title>
        <authorList>
            <person name="Woo H."/>
        </authorList>
    </citation>
    <scope>NUCLEOTIDE SEQUENCE [LARGE SCALE GENOMIC DNA]</scope>
    <source>
        <strain evidence="2 3">2.12</strain>
    </source>
</reference>
<keyword evidence="1" id="KW-1133">Transmembrane helix</keyword>
<organism evidence="2 3">
    <name type="scientific">Roseateles flavus</name>
    <dbReference type="NCBI Taxonomy" id="3149041"/>
    <lineage>
        <taxon>Bacteria</taxon>
        <taxon>Pseudomonadati</taxon>
        <taxon>Pseudomonadota</taxon>
        <taxon>Betaproteobacteria</taxon>
        <taxon>Burkholderiales</taxon>
        <taxon>Sphaerotilaceae</taxon>
        <taxon>Roseateles</taxon>
    </lineage>
</organism>
<dbReference type="RefSeq" id="WP_269630872.1">
    <property type="nucleotide sequence ID" value="NZ_JBDPZC010000008.1"/>
</dbReference>
<accession>A0ABV0GHE9</accession>
<keyword evidence="3" id="KW-1185">Reference proteome</keyword>
<evidence type="ECO:0000256" key="1">
    <source>
        <dbReference type="SAM" id="Phobius"/>
    </source>
</evidence>
<name>A0ABV0GHE9_9BURK</name>
<keyword evidence="1" id="KW-0472">Membrane</keyword>
<keyword evidence="1" id="KW-0812">Transmembrane</keyword>
<protein>
    <submittedName>
        <fullName evidence="2">Uncharacterized protein</fullName>
    </submittedName>
</protein>
<proteinExistence type="predicted"/>
<dbReference type="EMBL" id="JBDPZC010000008">
    <property type="protein sequence ID" value="MEO3714455.1"/>
    <property type="molecule type" value="Genomic_DNA"/>
</dbReference>